<dbReference type="AlphaFoldDB" id="A0A9N9J4T8"/>
<feature type="region of interest" description="Disordered" evidence="1">
    <location>
        <begin position="61"/>
        <end position="86"/>
    </location>
</feature>
<dbReference type="Proteomes" id="UP000789396">
    <property type="component" value="Unassembled WGS sequence"/>
</dbReference>
<evidence type="ECO:0000313" key="2">
    <source>
        <dbReference type="EMBL" id="CAG8763944.1"/>
    </source>
</evidence>
<proteinExistence type="predicted"/>
<organism evidence="2 3">
    <name type="scientific">Racocetra fulgida</name>
    <dbReference type="NCBI Taxonomy" id="60492"/>
    <lineage>
        <taxon>Eukaryota</taxon>
        <taxon>Fungi</taxon>
        <taxon>Fungi incertae sedis</taxon>
        <taxon>Mucoromycota</taxon>
        <taxon>Glomeromycotina</taxon>
        <taxon>Glomeromycetes</taxon>
        <taxon>Diversisporales</taxon>
        <taxon>Gigasporaceae</taxon>
        <taxon>Racocetra</taxon>
    </lineage>
</organism>
<dbReference type="EMBL" id="CAJVPZ010042538">
    <property type="protein sequence ID" value="CAG8763944.1"/>
    <property type="molecule type" value="Genomic_DNA"/>
</dbReference>
<dbReference type="InterPro" id="IPR046342">
    <property type="entry name" value="CBS_dom_sf"/>
</dbReference>
<gene>
    <name evidence="2" type="ORF">RFULGI_LOCUS14525</name>
</gene>
<accession>A0A9N9J4T8</accession>
<comment type="caution">
    <text evidence="2">The sequence shown here is derived from an EMBL/GenBank/DDBJ whole genome shotgun (WGS) entry which is preliminary data.</text>
</comment>
<feature type="non-terminal residue" evidence="2">
    <location>
        <position position="109"/>
    </location>
</feature>
<feature type="compositionally biased region" description="Basic and acidic residues" evidence="1">
    <location>
        <begin position="61"/>
        <end position="71"/>
    </location>
</feature>
<dbReference type="SUPFAM" id="SSF54631">
    <property type="entry name" value="CBS-domain pair"/>
    <property type="match status" value="1"/>
</dbReference>
<dbReference type="OrthoDB" id="2434405at2759"/>
<evidence type="ECO:0000256" key="1">
    <source>
        <dbReference type="SAM" id="MobiDB-lite"/>
    </source>
</evidence>
<protein>
    <submittedName>
        <fullName evidence="2">1788_t:CDS:1</fullName>
    </submittedName>
</protein>
<name>A0A9N9J4T8_9GLOM</name>
<reference evidence="2" key="1">
    <citation type="submission" date="2021-06" db="EMBL/GenBank/DDBJ databases">
        <authorList>
            <person name="Kallberg Y."/>
            <person name="Tangrot J."/>
            <person name="Rosling A."/>
        </authorList>
    </citation>
    <scope>NUCLEOTIDE SEQUENCE</scope>
    <source>
        <strain evidence="2">IN212</strain>
    </source>
</reference>
<sequence length="109" mass="12270">NGGGEGSSNFIDFAPLIDQTPITVHPRLPLETVMDLFKKMGLVGLVTVKDVLKYIAQRDAKVQNEDTRDTENTDNTDSNGFIYGNRRSLRRKRSMISLSELGKRNERNS</sequence>
<evidence type="ECO:0000313" key="3">
    <source>
        <dbReference type="Proteomes" id="UP000789396"/>
    </source>
</evidence>
<keyword evidence="3" id="KW-1185">Reference proteome</keyword>